<dbReference type="CDD" id="cd20707">
    <property type="entry name" value="MIX_III"/>
    <property type="match status" value="1"/>
</dbReference>
<organism evidence="4 5">
    <name type="scientific">Acinetobacter bereziniae NIPH 3</name>
    <dbReference type="NCBI Taxonomy" id="1217651"/>
    <lineage>
        <taxon>Bacteria</taxon>
        <taxon>Pseudomonadati</taxon>
        <taxon>Pseudomonadota</taxon>
        <taxon>Gammaproteobacteria</taxon>
        <taxon>Moraxellales</taxon>
        <taxon>Moraxellaceae</taxon>
        <taxon>Acinetobacter</taxon>
    </lineage>
</organism>
<feature type="region of interest" description="Disordered" evidence="1">
    <location>
        <begin position="33"/>
        <end position="65"/>
    </location>
</feature>
<accession>N8YPM2</accession>
<gene>
    <name evidence="4" type="ORF">F963_00812</name>
</gene>
<evidence type="ECO:0000313" key="5">
    <source>
        <dbReference type="Proteomes" id="UP000013270"/>
    </source>
</evidence>
<dbReference type="HOGENOM" id="CLU_014652_0_0_6"/>
<feature type="domain" description="Toxin VasX N-terminal region" evidence="3">
    <location>
        <begin position="108"/>
        <end position="266"/>
    </location>
</feature>
<evidence type="ECO:0000259" key="3">
    <source>
        <dbReference type="Pfam" id="PF20249"/>
    </source>
</evidence>
<dbReference type="InterPro" id="IPR046864">
    <property type="entry name" value="VasX_N"/>
</dbReference>
<dbReference type="PATRIC" id="fig|1217651.3.peg.784"/>
<sequence length="960" mass="107979">MAEKIKIDMDPELRAKLTQNVYSENMDKHRKFLNQFDNPPKKNQTQTTQSTKNTHSTKTNNADVLKQKNKVAQSDAELKNPISDKVKGQTTSSQQCSAVAQNGKKCANFCREEGFFILPVSYAVTTTESSVKALPQNLGKNVSQIALTKHKYTVKMIDRGYIYVFFKRGNEAVWKAYITNVKGYHDEFPIGNPAPLVAKDFACKSNGHSFRASFISIPEIKPNDVSKVYIIHTHAPLSASKRKEFQNNADSFVAKGYWQKIDISQWKSGNQKQEHCFAKPNLDTIYLANRNFDGGRWASIQNEFFCMAKTTCAIALYDAIGITRQLNDDRNIHAFGGIDGFLQKKENGTTNNHKLQTLNLVDNIQKAINEKIIKTKYNAIDANKNTAVGHILHDHRVVMSKEDREKIAQRMEENHEKSVDIQAKRAQADIDAVKEAENGFKKYQNHLNMDALSKFRAKVDDLSKTGYTTAVAYQDDHYNWLTSNHLLNGLYYFDQNEKLETDKKNNKAMPKPSEVSNGFIFHMLVMDLMHGMTFLKKGQQLIDKWINEQKVEEKNLYLRAYCFNNKQLMANYDQTFSAGGDGAKNTVDYSKQIFGVFKAADEVFDKWLESISGKAFITANDLKRSDKMFYWMSIALNSTLNAFSKIKMQTLTVGSITGVASTASRTHAVQLFYLRTGDLAKRVPLSSLFYNIEFNKAAEAVIQGQSSHYKNPFVLSVGKEVNLYVKAQPTVTKNRILAIVGIFELLNFYFQYDAWKSDALNKPEVTAQLVGSCLTLTSAVLELLGESWGQQEALKATAAKTKLTAASFGIIGSAIGIMIDGKSIKDTDNNTLRFILSVKIMANFALFVSQSLALVGIIISFAGKEAEKRAIQYSANIVVAFLTGARYITGLNLLVLGTTAIEMIAKKYFLDNDLEDWCQKSAFYRATSLDPNNQYKNNESKKYLNETDELEGFTKAIGSI</sequence>
<dbReference type="RefSeq" id="WP_004828597.1">
    <property type="nucleotide sequence ID" value="NZ_KB849466.1"/>
</dbReference>
<evidence type="ECO:0000313" key="4">
    <source>
        <dbReference type="EMBL" id="ENV23279.1"/>
    </source>
</evidence>
<comment type="caution">
    <text evidence="4">The sequence shown here is derived from an EMBL/GenBank/DDBJ whole genome shotgun (WGS) entry which is preliminary data.</text>
</comment>
<feature type="compositionally biased region" description="Basic and acidic residues" evidence="1">
    <location>
        <begin position="76"/>
        <end position="87"/>
    </location>
</feature>
<feature type="transmembrane region" description="Helical" evidence="2">
    <location>
        <begin position="840"/>
        <end position="861"/>
    </location>
</feature>
<evidence type="ECO:0000256" key="2">
    <source>
        <dbReference type="SAM" id="Phobius"/>
    </source>
</evidence>
<dbReference type="Proteomes" id="UP000013270">
    <property type="component" value="Unassembled WGS sequence"/>
</dbReference>
<evidence type="ECO:0000256" key="1">
    <source>
        <dbReference type="SAM" id="MobiDB-lite"/>
    </source>
</evidence>
<dbReference type="AlphaFoldDB" id="N8YPM2"/>
<name>N8YPM2_ACIBZ</name>
<feature type="compositionally biased region" description="Low complexity" evidence="1">
    <location>
        <begin position="41"/>
        <end position="61"/>
    </location>
</feature>
<dbReference type="EMBL" id="APPK01000017">
    <property type="protein sequence ID" value="ENV23279.1"/>
    <property type="molecule type" value="Genomic_DNA"/>
</dbReference>
<feature type="transmembrane region" description="Helical" evidence="2">
    <location>
        <begin position="873"/>
        <end position="897"/>
    </location>
</feature>
<keyword evidence="2" id="KW-1133">Transmembrane helix</keyword>
<feature type="region of interest" description="Disordered" evidence="1">
    <location>
        <begin position="72"/>
        <end position="91"/>
    </location>
</feature>
<proteinExistence type="predicted"/>
<keyword evidence="2" id="KW-0472">Membrane</keyword>
<dbReference type="InterPro" id="IPR048126">
    <property type="entry name" value="Toxin_VasX"/>
</dbReference>
<dbReference type="NCBIfam" id="NF041559">
    <property type="entry name" value="BTH_I2691_fam"/>
    <property type="match status" value="1"/>
</dbReference>
<keyword evidence="2" id="KW-0812">Transmembrane</keyword>
<protein>
    <recommendedName>
        <fullName evidence="3">Toxin VasX N-terminal region domain-containing protein</fullName>
    </recommendedName>
</protein>
<reference evidence="4 5" key="1">
    <citation type="submission" date="2013-02" db="EMBL/GenBank/DDBJ databases">
        <title>The Genome Sequence of Acinetobacter bereziniae NIPH 3.</title>
        <authorList>
            <consortium name="The Broad Institute Genome Sequencing Platform"/>
            <consortium name="The Broad Institute Genome Sequencing Center for Infectious Disease"/>
            <person name="Cerqueira G."/>
            <person name="Feldgarden M."/>
            <person name="Courvalin P."/>
            <person name="Perichon B."/>
            <person name="Grillot-Courvalin C."/>
            <person name="Clermont D."/>
            <person name="Rocha E."/>
            <person name="Yoon E.-J."/>
            <person name="Nemec A."/>
            <person name="Walker B."/>
            <person name="Young S.K."/>
            <person name="Zeng Q."/>
            <person name="Gargeya S."/>
            <person name="Fitzgerald M."/>
            <person name="Haas B."/>
            <person name="Abouelleil A."/>
            <person name="Alvarado L."/>
            <person name="Arachchi H.M."/>
            <person name="Berlin A.M."/>
            <person name="Chapman S.B."/>
            <person name="Dewar J."/>
            <person name="Goldberg J."/>
            <person name="Griggs A."/>
            <person name="Gujja S."/>
            <person name="Hansen M."/>
            <person name="Howarth C."/>
            <person name="Imamovic A."/>
            <person name="Larimer J."/>
            <person name="McCowan C."/>
            <person name="Murphy C."/>
            <person name="Neiman D."/>
            <person name="Pearson M."/>
            <person name="Priest M."/>
            <person name="Roberts A."/>
            <person name="Saif S."/>
            <person name="Shea T."/>
            <person name="Sisk P."/>
            <person name="Sykes S."/>
            <person name="Wortman J."/>
            <person name="Nusbaum C."/>
            <person name="Birren B."/>
        </authorList>
    </citation>
    <scope>NUCLEOTIDE SEQUENCE [LARGE SCALE GENOMIC DNA]</scope>
    <source>
        <strain evidence="4 5">NIPH 3</strain>
    </source>
</reference>
<dbReference type="Pfam" id="PF20249">
    <property type="entry name" value="VasX_N"/>
    <property type="match status" value="1"/>
</dbReference>